<evidence type="ECO:0000256" key="1">
    <source>
        <dbReference type="ARBA" id="ARBA00004191"/>
    </source>
</evidence>
<evidence type="ECO:0000256" key="3">
    <source>
        <dbReference type="ARBA" id="ARBA00022512"/>
    </source>
</evidence>
<keyword evidence="3 6" id="KW-0134">Cell wall</keyword>
<comment type="similarity">
    <text evidence="2 6">Belongs to the fungal hydrophobin family.</text>
</comment>
<sequence>MSLRVSCRISPVVLVAILFSIVFISAWKTARSSSKPSKALSGSLLLNADHPLQCKERNLLCCKGVDNPRRPLVKDLLALLNVTIDGPAPTGDASSTGLVGVRCASTNVFGAVAEGYCSGRILCCDYLTKDARIATGCDTLDLGFR</sequence>
<dbReference type="AlphaFoldDB" id="A0A9P6E8S7"/>
<proteinExistence type="inferred from homology"/>
<dbReference type="EMBL" id="MU157898">
    <property type="protein sequence ID" value="KAF9524488.1"/>
    <property type="molecule type" value="Genomic_DNA"/>
</dbReference>
<gene>
    <name evidence="7" type="ORF">CPB83DRAFT_909916</name>
</gene>
<keyword evidence="5 6" id="KW-1015">Disulfide bond</keyword>
<evidence type="ECO:0000256" key="2">
    <source>
        <dbReference type="ARBA" id="ARBA00010446"/>
    </source>
</evidence>
<protein>
    <recommendedName>
        <fullName evidence="6">Hydrophobin</fullName>
    </recommendedName>
</protein>
<comment type="subcellular location">
    <subcellularLocation>
        <location evidence="1 6">Secreted</location>
        <location evidence="1 6">Cell wall</location>
    </subcellularLocation>
</comment>
<name>A0A9P6E8S7_9AGAR</name>
<keyword evidence="8" id="KW-1185">Reference proteome</keyword>
<dbReference type="InterPro" id="IPR001338">
    <property type="entry name" value="Class_I_Hydrophobin"/>
</dbReference>
<evidence type="ECO:0000256" key="5">
    <source>
        <dbReference type="ARBA" id="ARBA00023157"/>
    </source>
</evidence>
<dbReference type="GO" id="GO:0009277">
    <property type="term" value="C:fungal-type cell wall"/>
    <property type="evidence" value="ECO:0007669"/>
    <property type="project" value="InterPro"/>
</dbReference>
<evidence type="ECO:0000313" key="7">
    <source>
        <dbReference type="EMBL" id="KAF9524488.1"/>
    </source>
</evidence>
<evidence type="ECO:0000313" key="8">
    <source>
        <dbReference type="Proteomes" id="UP000807306"/>
    </source>
</evidence>
<dbReference type="Pfam" id="PF01185">
    <property type="entry name" value="Hydrophobin"/>
    <property type="match status" value="1"/>
</dbReference>
<organism evidence="7 8">
    <name type="scientific">Crepidotus variabilis</name>
    <dbReference type="NCBI Taxonomy" id="179855"/>
    <lineage>
        <taxon>Eukaryota</taxon>
        <taxon>Fungi</taxon>
        <taxon>Dikarya</taxon>
        <taxon>Basidiomycota</taxon>
        <taxon>Agaricomycotina</taxon>
        <taxon>Agaricomycetes</taxon>
        <taxon>Agaricomycetidae</taxon>
        <taxon>Agaricales</taxon>
        <taxon>Agaricineae</taxon>
        <taxon>Crepidotaceae</taxon>
        <taxon>Crepidotus</taxon>
    </lineage>
</organism>
<evidence type="ECO:0000256" key="4">
    <source>
        <dbReference type="ARBA" id="ARBA00022525"/>
    </source>
</evidence>
<evidence type="ECO:0000256" key="6">
    <source>
        <dbReference type="RuleBase" id="RU365009"/>
    </source>
</evidence>
<keyword evidence="4 6" id="KW-0964">Secreted</keyword>
<comment type="caution">
    <text evidence="7">The sequence shown here is derived from an EMBL/GenBank/DDBJ whole genome shotgun (WGS) entry which is preliminary data.</text>
</comment>
<dbReference type="Proteomes" id="UP000807306">
    <property type="component" value="Unassembled WGS sequence"/>
</dbReference>
<accession>A0A9P6E8S7</accession>
<dbReference type="GO" id="GO:0005199">
    <property type="term" value="F:structural constituent of cell wall"/>
    <property type="evidence" value="ECO:0007669"/>
    <property type="project" value="InterPro"/>
</dbReference>
<keyword evidence="6" id="KW-0732">Signal</keyword>
<reference evidence="7" key="1">
    <citation type="submission" date="2020-11" db="EMBL/GenBank/DDBJ databases">
        <authorList>
            <consortium name="DOE Joint Genome Institute"/>
            <person name="Ahrendt S."/>
            <person name="Riley R."/>
            <person name="Andreopoulos W."/>
            <person name="Labutti K."/>
            <person name="Pangilinan J."/>
            <person name="Ruiz-Duenas F.J."/>
            <person name="Barrasa J.M."/>
            <person name="Sanchez-Garcia M."/>
            <person name="Camarero S."/>
            <person name="Miyauchi S."/>
            <person name="Serrano A."/>
            <person name="Linde D."/>
            <person name="Babiker R."/>
            <person name="Drula E."/>
            <person name="Ayuso-Fernandez I."/>
            <person name="Pacheco R."/>
            <person name="Padilla G."/>
            <person name="Ferreira P."/>
            <person name="Barriuso J."/>
            <person name="Kellner H."/>
            <person name="Castanera R."/>
            <person name="Alfaro M."/>
            <person name="Ramirez L."/>
            <person name="Pisabarro A.G."/>
            <person name="Kuo A."/>
            <person name="Tritt A."/>
            <person name="Lipzen A."/>
            <person name="He G."/>
            <person name="Yan M."/>
            <person name="Ng V."/>
            <person name="Cullen D."/>
            <person name="Martin F."/>
            <person name="Rosso M.-N."/>
            <person name="Henrissat B."/>
            <person name="Hibbett D."/>
            <person name="Martinez A.T."/>
            <person name="Grigoriev I.V."/>
        </authorList>
    </citation>
    <scope>NUCLEOTIDE SEQUENCE</scope>
    <source>
        <strain evidence="7">CBS 506.95</strain>
    </source>
</reference>